<reference evidence="1" key="1">
    <citation type="journal article" date="2021" name="Proc. Natl. Acad. Sci. U.S.A.">
        <title>A Catalog of Tens of Thousands of Viruses from Human Metagenomes Reveals Hidden Associations with Chronic Diseases.</title>
        <authorList>
            <person name="Tisza M.J."/>
            <person name="Buck C.B."/>
        </authorList>
    </citation>
    <scope>NUCLEOTIDE SEQUENCE</scope>
    <source>
        <strain evidence="1">CtCIv11</strain>
    </source>
</reference>
<dbReference type="EMBL" id="BK032513">
    <property type="protein sequence ID" value="DAF44933.1"/>
    <property type="molecule type" value="Genomic_DNA"/>
</dbReference>
<proteinExistence type="predicted"/>
<name>A0A8S5S1P5_9CAUD</name>
<evidence type="ECO:0000313" key="1">
    <source>
        <dbReference type="EMBL" id="DAF44933.1"/>
    </source>
</evidence>
<organism evidence="1">
    <name type="scientific">Siphoviridae sp. ctCIv11</name>
    <dbReference type="NCBI Taxonomy" id="2827806"/>
    <lineage>
        <taxon>Viruses</taxon>
        <taxon>Duplodnaviria</taxon>
        <taxon>Heunggongvirae</taxon>
        <taxon>Uroviricota</taxon>
        <taxon>Caudoviricetes</taxon>
    </lineage>
</organism>
<accession>A0A8S5S1P5</accession>
<sequence>MILLLGKNNAVERYAKEMLNINMDDDIVYYPDETSHYTDLPKWVELAREEKPYVVTTQRLDMIDAFLHSDLEFKVITAFEVNGNIKGRVLENKEKAIYVKEILGLELR</sequence>
<protein>
    <submittedName>
        <fullName evidence="1">Uncharacterized protein</fullName>
    </submittedName>
</protein>